<dbReference type="GO" id="GO:0005634">
    <property type="term" value="C:nucleus"/>
    <property type="evidence" value="ECO:0007669"/>
    <property type="project" value="UniProtKB-ARBA"/>
</dbReference>
<dbReference type="AlphaFoldDB" id="A0A1C7MWU7"/>
<dbReference type="FunFam" id="3.30.70.270:FF:000003">
    <property type="entry name" value="Transposon Ty3-G Gag-Pol polyprotein"/>
    <property type="match status" value="1"/>
</dbReference>
<dbReference type="Gene3D" id="3.10.20.370">
    <property type="match status" value="1"/>
</dbReference>
<dbReference type="CDD" id="cd09274">
    <property type="entry name" value="RNase_HI_RT_Ty3"/>
    <property type="match status" value="1"/>
</dbReference>
<dbReference type="GO" id="GO:0015074">
    <property type="term" value="P:DNA integration"/>
    <property type="evidence" value="ECO:0007669"/>
    <property type="project" value="InterPro"/>
</dbReference>
<evidence type="ECO:0000313" key="4">
    <source>
        <dbReference type="EMBL" id="OBZ81355.1"/>
    </source>
</evidence>
<dbReference type="Pfam" id="PF00078">
    <property type="entry name" value="RVT_1"/>
    <property type="match status" value="1"/>
</dbReference>
<proteinExistence type="predicted"/>
<dbReference type="SUPFAM" id="SSF56672">
    <property type="entry name" value="DNA/RNA polymerases"/>
    <property type="match status" value="1"/>
</dbReference>
<evidence type="ECO:0000313" key="5">
    <source>
        <dbReference type="Proteomes" id="UP000093000"/>
    </source>
</evidence>
<dbReference type="Proteomes" id="UP000093000">
    <property type="component" value="Unassembled WGS sequence"/>
</dbReference>
<dbReference type="CDD" id="cd01647">
    <property type="entry name" value="RT_LTR"/>
    <property type="match status" value="1"/>
</dbReference>
<dbReference type="Gene3D" id="3.10.10.10">
    <property type="entry name" value="HIV Type 1 Reverse Transcriptase, subunit A, domain 1"/>
    <property type="match status" value="1"/>
</dbReference>
<evidence type="ECO:0000256" key="1">
    <source>
        <dbReference type="ARBA" id="ARBA00023268"/>
    </source>
</evidence>
<dbReference type="FunFam" id="3.10.20.370:FF:000001">
    <property type="entry name" value="Retrovirus-related Pol polyprotein from transposon 17.6-like protein"/>
    <property type="match status" value="1"/>
</dbReference>
<dbReference type="Gene3D" id="3.30.420.10">
    <property type="entry name" value="Ribonuclease H-like superfamily/Ribonuclease H"/>
    <property type="match status" value="2"/>
</dbReference>
<evidence type="ECO:0000259" key="3">
    <source>
        <dbReference type="PROSITE" id="PS50994"/>
    </source>
</evidence>
<dbReference type="STRING" id="101091.A0A1C7MWU7"/>
<organism evidence="4 5">
    <name type="scientific">Choanephora cucurbitarum</name>
    <dbReference type="NCBI Taxonomy" id="101091"/>
    <lineage>
        <taxon>Eukaryota</taxon>
        <taxon>Fungi</taxon>
        <taxon>Fungi incertae sedis</taxon>
        <taxon>Mucoromycota</taxon>
        <taxon>Mucoromycotina</taxon>
        <taxon>Mucoromycetes</taxon>
        <taxon>Mucorales</taxon>
        <taxon>Mucorineae</taxon>
        <taxon>Choanephoraceae</taxon>
        <taxon>Choanephoroideae</taxon>
        <taxon>Choanephora</taxon>
    </lineage>
</organism>
<dbReference type="Pfam" id="PF00665">
    <property type="entry name" value="rve"/>
    <property type="match status" value="1"/>
</dbReference>
<dbReference type="GO" id="GO:0003676">
    <property type="term" value="F:nucleic acid binding"/>
    <property type="evidence" value="ECO:0007669"/>
    <property type="project" value="InterPro"/>
</dbReference>
<dbReference type="InterPro" id="IPR043128">
    <property type="entry name" value="Rev_trsase/Diguanyl_cyclase"/>
</dbReference>
<keyword evidence="5" id="KW-1185">Reference proteome</keyword>
<dbReference type="PANTHER" id="PTHR37984">
    <property type="entry name" value="PROTEIN CBG26694"/>
    <property type="match status" value="1"/>
</dbReference>
<dbReference type="InterPro" id="IPR036397">
    <property type="entry name" value="RNaseH_sf"/>
</dbReference>
<dbReference type="InterPro" id="IPR012337">
    <property type="entry name" value="RNaseH-like_sf"/>
</dbReference>
<dbReference type="InParanoid" id="A0A1C7MWU7"/>
<feature type="non-terminal residue" evidence="4">
    <location>
        <position position="1"/>
    </location>
</feature>
<name>A0A1C7MWU7_9FUNG</name>
<dbReference type="EMBL" id="LUGH01001256">
    <property type="protein sequence ID" value="OBZ81355.1"/>
    <property type="molecule type" value="Genomic_DNA"/>
</dbReference>
<reference evidence="4 5" key="1">
    <citation type="submission" date="2016-03" db="EMBL/GenBank/DDBJ databases">
        <title>Choanephora cucurbitarum.</title>
        <authorList>
            <person name="Min B."/>
            <person name="Park H."/>
            <person name="Park J.-H."/>
            <person name="Shin H.-D."/>
            <person name="Choi I.-G."/>
        </authorList>
    </citation>
    <scope>NUCLEOTIDE SEQUENCE [LARGE SCALE GENOMIC DNA]</scope>
    <source>
        <strain evidence="4 5">KUS-F28377</strain>
    </source>
</reference>
<dbReference type="Pfam" id="PF17919">
    <property type="entry name" value="RT_RNaseH_2"/>
    <property type="match status" value="1"/>
</dbReference>
<accession>A0A1C7MWU7</accession>
<dbReference type="OrthoDB" id="2260752at2759"/>
<dbReference type="GO" id="GO:0003824">
    <property type="term" value="F:catalytic activity"/>
    <property type="evidence" value="ECO:0007669"/>
    <property type="project" value="UniProtKB-KW"/>
</dbReference>
<dbReference type="InterPro" id="IPR041588">
    <property type="entry name" value="Integrase_H2C2"/>
</dbReference>
<dbReference type="Pfam" id="PF17921">
    <property type="entry name" value="Integrase_H2C2"/>
    <property type="match status" value="1"/>
</dbReference>
<protein>
    <recommendedName>
        <fullName evidence="3">Integrase catalytic domain-containing protein</fullName>
    </recommendedName>
</protein>
<dbReference type="Gene3D" id="3.30.70.270">
    <property type="match status" value="3"/>
</dbReference>
<dbReference type="PROSITE" id="PS50994">
    <property type="entry name" value="INTEGRASE"/>
    <property type="match status" value="1"/>
</dbReference>
<gene>
    <name evidence="4" type="ORF">A0J61_10595</name>
</gene>
<dbReference type="SUPFAM" id="SSF53098">
    <property type="entry name" value="Ribonuclease H-like"/>
    <property type="match status" value="1"/>
</dbReference>
<evidence type="ECO:0000256" key="2">
    <source>
        <dbReference type="SAM" id="MobiDB-lite"/>
    </source>
</evidence>
<feature type="domain" description="Integrase catalytic" evidence="3">
    <location>
        <begin position="608"/>
        <end position="683"/>
    </location>
</feature>
<dbReference type="InterPro" id="IPR000477">
    <property type="entry name" value="RT_dom"/>
</dbReference>
<dbReference type="InterPro" id="IPR001584">
    <property type="entry name" value="Integrase_cat-core"/>
</dbReference>
<sequence length="771" mass="87249">TIEREYEVMNLTNSNEYDLSIGTDFMSALGIGIYGLPMRFDDQDSNEERLEVDRRFNNRSDLLESIQRENESKENNPALSPQEFEKVMGYINKFIDENQAIPKGSFCTIPESVVCLDTPENATAYRAPYLIPIAMQEVVDKQVQEWLDNGIIEKAPANTAWNTPLTLVSKTNGKGETTGYRVCHDPRMLNLLLKSIDRMPLPVIGELFEDLKGANYKPIGTVFGIKHVSSQFQRTMSIPLEGLTFVRFFVDDIVVASKTAEEHREHLKQVIQRLTKVNLKLNPKKCHFFQKEIHLLGFHISPAGITMDRRKLVNVLDFSQPKTGKDIQRYCGLINYFRNLIPNVSTIMAPLDSLRNEKSIVHLRNEQHQIAFDNLKKALLSDTVLSYPDMNAKLCISCDASLTGIGAVLYQVIDGKTKYISFVAKSLSKSERNYSATKRELLAVVFALKRFHKYVYGSHFTLFTDHKALTYLHTQRVANLMMIAWMDTILQYDFKIVHLPGVSNVLPDALSRLFEGSSSLLNELGGDNWTKSIMRNGAVSMEPIPDVLSVDEHLKGHFGAKAMVQVSKRKGIYWNKLQSQANDLVQACVQCQRHNISRKDYSPLRPVTAPIPGDSWRVDLTGPFTMSTRGNEYLLVMIDIASKFYVLRPIPDKSAATVALHILDIISTYGPMRKLQSDNGREFYHPRANGASERAAQAAVNTIKKLVIVNVADWDSKVPAAQLFLNSKYNARTKSTPFSLMFGRNPNDFKDFSQEKDSATAVEIQRELQEK</sequence>
<dbReference type="Gene3D" id="1.10.340.70">
    <property type="match status" value="1"/>
</dbReference>
<feature type="region of interest" description="Disordered" evidence="2">
    <location>
        <begin position="752"/>
        <end position="771"/>
    </location>
</feature>
<dbReference type="PANTHER" id="PTHR37984:SF5">
    <property type="entry name" value="PROTEIN NYNRIN-LIKE"/>
    <property type="match status" value="1"/>
</dbReference>
<dbReference type="InterPro" id="IPR050951">
    <property type="entry name" value="Retrovirus_Pol_polyprotein"/>
</dbReference>
<dbReference type="InterPro" id="IPR041577">
    <property type="entry name" value="RT_RNaseH_2"/>
</dbReference>
<comment type="caution">
    <text evidence="4">The sequence shown here is derived from an EMBL/GenBank/DDBJ whole genome shotgun (WGS) entry which is preliminary data.</text>
</comment>
<dbReference type="InterPro" id="IPR043502">
    <property type="entry name" value="DNA/RNA_pol_sf"/>
</dbReference>
<keyword evidence="1" id="KW-0511">Multifunctional enzyme</keyword>